<organism evidence="2">
    <name type="scientific">marine metagenome</name>
    <dbReference type="NCBI Taxonomy" id="408172"/>
    <lineage>
        <taxon>unclassified sequences</taxon>
        <taxon>metagenomes</taxon>
        <taxon>ecological metagenomes</taxon>
    </lineage>
</organism>
<proteinExistence type="predicted"/>
<dbReference type="EMBL" id="UINC01051060">
    <property type="protein sequence ID" value="SVB64764.1"/>
    <property type="molecule type" value="Genomic_DNA"/>
</dbReference>
<accession>A0A382FQW6</accession>
<protein>
    <submittedName>
        <fullName evidence="2">Uncharacterized protein</fullName>
    </submittedName>
</protein>
<sequence length="393" mass="43326">MANQSTQKYIDGEKDWITAMLASAPIVEGKSPEQVEKLLIQEIKEPEEIDIDPVIEKEIIELQEKKLNEEKKEIVQESLEVAKFDVNELTDFFASVTQAKKQLKSKVKEEKVRIDKLEQLFDTLSANKKKKKVVKKRPKKLLLEPEEIKKVKETVEDPGVPQSVKEEALKQLDEKEENKYIKAVEKQLSETRYQSELDKDRIKTLDRIDSFDKMKTEFANFKDKVSIQLASLGGGGSANILDNNDVDISSKANGKILAFNSTTGKMEFTTNAGVDLSAVDEHILPDADGTRNLGSASLRWKEIFLSSETVNLGGSTISSDGTGTIAIAATGATLPSGSKTEDGNELVVKGTGTNTAAVSVMTVPFFTRSGGLGTKNATFEFNSTLDNNKPFLD</sequence>
<feature type="coiled-coil region" evidence="1">
    <location>
        <begin position="57"/>
        <end position="127"/>
    </location>
</feature>
<dbReference type="Gene3D" id="4.10.1090.10">
    <property type="entry name" value="Endosialidase, domain 4"/>
    <property type="match status" value="1"/>
</dbReference>
<feature type="non-terminal residue" evidence="2">
    <location>
        <position position="393"/>
    </location>
</feature>
<evidence type="ECO:0000256" key="1">
    <source>
        <dbReference type="SAM" id="Coils"/>
    </source>
</evidence>
<dbReference type="AlphaFoldDB" id="A0A382FQW6"/>
<reference evidence="2" key="1">
    <citation type="submission" date="2018-05" db="EMBL/GenBank/DDBJ databases">
        <authorList>
            <person name="Lanie J.A."/>
            <person name="Ng W.-L."/>
            <person name="Kazmierczak K.M."/>
            <person name="Andrzejewski T.M."/>
            <person name="Davidsen T.M."/>
            <person name="Wayne K.J."/>
            <person name="Tettelin H."/>
            <person name="Glass J.I."/>
            <person name="Rusch D."/>
            <person name="Podicherti R."/>
            <person name="Tsui H.-C.T."/>
            <person name="Winkler M.E."/>
        </authorList>
    </citation>
    <scope>NUCLEOTIDE SEQUENCE</scope>
</reference>
<evidence type="ECO:0000313" key="2">
    <source>
        <dbReference type="EMBL" id="SVB64764.1"/>
    </source>
</evidence>
<name>A0A382FQW6_9ZZZZ</name>
<keyword evidence="1" id="KW-0175">Coiled coil</keyword>
<dbReference type="InterPro" id="IPR044914">
    <property type="entry name" value="Endosialidase_C_dom_sf"/>
</dbReference>
<gene>
    <name evidence="2" type="ORF">METZ01_LOCUS217618</name>
</gene>